<sequence length="880" mass="99581">MGSFSLPFGTIHSIEPAFNLSACNRLYDVSGGGNVPRPGTGTENMKLLFMVVLMAIVGCTLYINGFVQVFFPWVRQIGFQKYSLSIIARFLLNFAFFQFVPLVSATISQSQANSGGNNDGVLRNESELLAALLWLILVELIRKKVQGMLLPTDGSSFSRGIGRLTLMDVSYEVSHLVWVGYLIFANLARQTRTETLEFRYYLLGLTLIYIFTVLWSLCLAKLVLSLLNRRLASCSLHTARNPLVVAAYMQKLMEKQTATSPPAITLSTCKFVVMGEDRLVLHYNKVNNDDDNNNNKRKRRMRRRDNGVLEPVTIHGYGYGVARRVGGDQNEHKHVHLLLTDPDEYLRLTEHDCVEKGRLITVEDVMNMHEQHANLFKGRRRQLLEDLCISFSLFKMFRRRFEHYPMVEVGSAMARGVMLDGVLKLEGCEPVGKAQKLCSKFTLNRVQGQIQRGFQVLQLELDLLVHYYQQAAAPVVMSQPILFVVNFVSSLFLLCLLLGTVVYILFISSQGEPVYCQIIVWTTTGNGPISNVYFYITVLLVLTVIAIETHEFWTVHVFSSWNIVRMVCTYHRAAHRPWLRWLCFLVIRVRFLTFSVGKSEMVIYQMSIFDAASPLQKLYATVRAADVALPAIATGRIIDALRSDAVVSRTTGIVSLPDIDGLDFRTMTTTEIILACHLATELLDNEHDDHPPPAADENDDDQQQQKKKKEKKEDDRKIASVLSRYCMFLVAQIPELLPDDETWVSDRYGDTASALHLASRRVVCPTSRRRKKAIAVAVRSSRWEELFDDDPAARRGARLFHRLRRRGPAFDKAWDELARFWVHLVVYLAPSNDVQGHAKALASWGSGDLLTCLWTLCTHAGITRQPSEQAAELTVDDSNV</sequence>
<keyword evidence="2" id="KW-0472">Membrane</keyword>
<gene>
    <name evidence="4" type="ORF">OSJNBa0012L23.42</name>
</gene>
<proteinExistence type="predicted"/>
<dbReference type="InterPro" id="IPR025315">
    <property type="entry name" value="DUF4220"/>
</dbReference>
<feature type="region of interest" description="Disordered" evidence="1">
    <location>
        <begin position="685"/>
        <end position="715"/>
    </location>
</feature>
<feature type="transmembrane region" description="Helical" evidence="2">
    <location>
        <begin position="481"/>
        <end position="506"/>
    </location>
</feature>
<evidence type="ECO:0000313" key="5">
    <source>
        <dbReference type="Proteomes" id="UP000000763"/>
    </source>
</evidence>
<keyword evidence="2" id="KW-0812">Transmembrane</keyword>
<dbReference type="OrthoDB" id="675757at2759"/>
<feature type="transmembrane region" description="Helical" evidence="2">
    <location>
        <begin position="47"/>
        <end position="74"/>
    </location>
</feature>
<dbReference type="InterPro" id="IPR007658">
    <property type="entry name" value="DUF594"/>
</dbReference>
<accession>Q7G2K6</accession>
<dbReference type="Pfam" id="PF04578">
    <property type="entry name" value="DUF594"/>
    <property type="match status" value="1"/>
</dbReference>
<dbReference type="AlphaFoldDB" id="Q7G2K6"/>
<dbReference type="PANTHER" id="PTHR31325">
    <property type="entry name" value="OS01G0798800 PROTEIN-RELATED"/>
    <property type="match status" value="1"/>
</dbReference>
<protein>
    <recommendedName>
        <fullName evidence="3">DUF4220 domain-containing protein</fullName>
    </recommendedName>
</protein>
<feature type="region of interest" description="Disordered" evidence="1">
    <location>
        <begin position="286"/>
        <end position="305"/>
    </location>
</feature>
<name>Q7G2K6_ORYSJ</name>
<organism evidence="4 5">
    <name type="scientific">Oryza sativa subsp. japonica</name>
    <name type="common">Rice</name>
    <dbReference type="NCBI Taxonomy" id="39947"/>
    <lineage>
        <taxon>Eukaryota</taxon>
        <taxon>Viridiplantae</taxon>
        <taxon>Streptophyta</taxon>
        <taxon>Embryophyta</taxon>
        <taxon>Tracheophyta</taxon>
        <taxon>Spermatophyta</taxon>
        <taxon>Magnoliopsida</taxon>
        <taxon>Liliopsida</taxon>
        <taxon>Poales</taxon>
        <taxon>Poaceae</taxon>
        <taxon>BOP clade</taxon>
        <taxon>Oryzoideae</taxon>
        <taxon>Oryzeae</taxon>
        <taxon>Oryzinae</taxon>
        <taxon>Oryza</taxon>
        <taxon>Oryza sativa</taxon>
    </lineage>
</organism>
<reference evidence="5" key="2">
    <citation type="journal article" date="2008" name="Nucleic Acids Res.">
        <title>The rice annotation project database (RAP-DB): 2008 update.</title>
        <authorList>
            <consortium name="The rice annotation project (RAP)"/>
        </authorList>
    </citation>
    <scope>GENOME REANNOTATION</scope>
    <source>
        <strain evidence="5">cv. Nipponbare</strain>
    </source>
</reference>
<feature type="domain" description="DUF4220" evidence="3">
    <location>
        <begin position="173"/>
        <end position="583"/>
    </location>
</feature>
<feature type="transmembrane region" description="Helical" evidence="2">
    <location>
        <begin position="166"/>
        <end position="188"/>
    </location>
</feature>
<dbReference type="Pfam" id="PF13968">
    <property type="entry name" value="DUF4220"/>
    <property type="match status" value="1"/>
</dbReference>
<evidence type="ECO:0000256" key="1">
    <source>
        <dbReference type="SAM" id="MobiDB-lite"/>
    </source>
</evidence>
<keyword evidence="2" id="KW-1133">Transmembrane helix</keyword>
<evidence type="ECO:0000313" key="4">
    <source>
        <dbReference type="EMBL" id="AAM91882.1"/>
    </source>
</evidence>
<feature type="transmembrane region" description="Helical" evidence="2">
    <location>
        <begin position="86"/>
        <end position="108"/>
    </location>
</feature>
<feature type="transmembrane region" description="Helical" evidence="2">
    <location>
        <begin position="200"/>
        <end position="224"/>
    </location>
</feature>
<dbReference type="Proteomes" id="UP000000763">
    <property type="component" value="Chromosome 10"/>
</dbReference>
<evidence type="ECO:0000259" key="3">
    <source>
        <dbReference type="Pfam" id="PF13968"/>
    </source>
</evidence>
<evidence type="ECO:0000256" key="2">
    <source>
        <dbReference type="SAM" id="Phobius"/>
    </source>
</evidence>
<reference evidence="5" key="1">
    <citation type="journal article" date="2005" name="Nature">
        <title>The map-based sequence of the rice genome.</title>
        <authorList>
            <consortium name="International rice genome sequencing project (IRGSP)"/>
            <person name="Matsumoto T."/>
            <person name="Wu J."/>
            <person name="Kanamori H."/>
            <person name="Katayose Y."/>
            <person name="Fujisawa M."/>
            <person name="Namiki N."/>
            <person name="Mizuno H."/>
            <person name="Yamamoto K."/>
            <person name="Antonio B.A."/>
            <person name="Baba T."/>
            <person name="Sakata K."/>
            <person name="Nagamura Y."/>
            <person name="Aoki H."/>
            <person name="Arikawa K."/>
            <person name="Arita K."/>
            <person name="Bito T."/>
            <person name="Chiden Y."/>
            <person name="Fujitsuka N."/>
            <person name="Fukunaka R."/>
            <person name="Hamada M."/>
            <person name="Harada C."/>
            <person name="Hayashi A."/>
            <person name="Hijishita S."/>
            <person name="Honda M."/>
            <person name="Hosokawa S."/>
            <person name="Ichikawa Y."/>
            <person name="Idonuma A."/>
            <person name="Iijima M."/>
            <person name="Ikeda M."/>
            <person name="Ikeno M."/>
            <person name="Ito K."/>
            <person name="Ito S."/>
            <person name="Ito T."/>
            <person name="Ito Y."/>
            <person name="Ito Y."/>
            <person name="Iwabuchi A."/>
            <person name="Kamiya K."/>
            <person name="Karasawa W."/>
            <person name="Kurita K."/>
            <person name="Katagiri S."/>
            <person name="Kikuta A."/>
            <person name="Kobayashi H."/>
            <person name="Kobayashi N."/>
            <person name="Machita K."/>
            <person name="Maehara T."/>
            <person name="Masukawa M."/>
            <person name="Mizubayashi T."/>
            <person name="Mukai Y."/>
            <person name="Nagasaki H."/>
            <person name="Nagata Y."/>
            <person name="Naito S."/>
            <person name="Nakashima M."/>
            <person name="Nakama Y."/>
            <person name="Nakamichi Y."/>
            <person name="Nakamura M."/>
            <person name="Meguro A."/>
            <person name="Negishi M."/>
            <person name="Ohta I."/>
            <person name="Ohta T."/>
            <person name="Okamoto M."/>
            <person name="Ono N."/>
            <person name="Saji S."/>
            <person name="Sakaguchi M."/>
            <person name="Sakai K."/>
            <person name="Shibata M."/>
            <person name="Shimokawa T."/>
            <person name="Song J."/>
            <person name="Takazaki Y."/>
            <person name="Terasawa K."/>
            <person name="Tsugane M."/>
            <person name="Tsuji K."/>
            <person name="Ueda S."/>
            <person name="Waki K."/>
            <person name="Yamagata H."/>
            <person name="Yamamoto M."/>
            <person name="Yamamoto S."/>
            <person name="Yamane H."/>
            <person name="Yoshiki S."/>
            <person name="Yoshihara R."/>
            <person name="Yukawa K."/>
            <person name="Zhong H."/>
            <person name="Yano M."/>
            <person name="Yuan Q."/>
            <person name="Ouyang S."/>
            <person name="Liu J."/>
            <person name="Jones K.M."/>
            <person name="Gansberger K."/>
            <person name="Moffat K."/>
            <person name="Hill J."/>
            <person name="Bera J."/>
            <person name="Fadrosh D."/>
            <person name="Jin S."/>
            <person name="Johri S."/>
            <person name="Kim M."/>
            <person name="Overton L."/>
            <person name="Reardon M."/>
            <person name="Tsitrin T."/>
            <person name="Vuong H."/>
            <person name="Weaver B."/>
            <person name="Ciecko A."/>
            <person name="Tallon L."/>
            <person name="Jackson J."/>
            <person name="Pai G."/>
            <person name="Aken S.V."/>
            <person name="Utterback T."/>
            <person name="Reidmuller S."/>
            <person name="Feldblyum T."/>
            <person name="Hsiao J."/>
            <person name="Zismann V."/>
            <person name="Iobst S."/>
            <person name="de Vazeille A.R."/>
            <person name="Buell C.R."/>
            <person name="Ying K."/>
            <person name="Li Y."/>
            <person name="Lu T."/>
            <person name="Huang Y."/>
            <person name="Zhao Q."/>
            <person name="Feng Q."/>
            <person name="Zhang L."/>
            <person name="Zhu J."/>
            <person name="Weng Q."/>
            <person name="Mu J."/>
            <person name="Lu Y."/>
            <person name="Fan D."/>
            <person name="Liu Y."/>
            <person name="Guan J."/>
            <person name="Zhang Y."/>
            <person name="Yu S."/>
            <person name="Liu X."/>
            <person name="Zhang Y."/>
            <person name="Hong G."/>
            <person name="Han B."/>
            <person name="Choisne N."/>
            <person name="Demange N."/>
            <person name="Orjeda G."/>
            <person name="Samain S."/>
            <person name="Cattolico L."/>
            <person name="Pelletier E."/>
            <person name="Couloux A."/>
            <person name="Segurens B."/>
            <person name="Wincker P."/>
            <person name="D'Hont A."/>
            <person name="Scarpelli C."/>
            <person name="Weissenbach J."/>
            <person name="Salanoubat M."/>
            <person name="Quetier F."/>
            <person name="Yu Y."/>
            <person name="Kim H.R."/>
            <person name="Rambo T."/>
            <person name="Currie J."/>
            <person name="Collura K."/>
            <person name="Luo M."/>
            <person name="Yang T."/>
            <person name="Ammiraju J.S.S."/>
            <person name="Engler F."/>
            <person name="Soderlund C."/>
            <person name="Wing R.A."/>
            <person name="Palmer L.E."/>
            <person name="de la Bastide M."/>
            <person name="Spiegel L."/>
            <person name="Nascimento L."/>
            <person name="Zutavern T."/>
            <person name="O'Shaughnessy A."/>
            <person name="Dike S."/>
            <person name="Dedhia N."/>
            <person name="Preston R."/>
            <person name="Balija V."/>
            <person name="McCombie W.R."/>
            <person name="Chow T."/>
            <person name="Chen H."/>
            <person name="Chung M."/>
            <person name="Chen C."/>
            <person name="Shaw J."/>
            <person name="Wu H."/>
            <person name="Hsiao K."/>
            <person name="Chao Y."/>
            <person name="Chu M."/>
            <person name="Cheng C."/>
            <person name="Hour A."/>
            <person name="Lee P."/>
            <person name="Lin S."/>
            <person name="Lin Y."/>
            <person name="Liou J."/>
            <person name="Liu S."/>
            <person name="Hsing Y."/>
            <person name="Raghuvanshi S."/>
            <person name="Mohanty A."/>
            <person name="Bharti A.K."/>
            <person name="Gaur A."/>
            <person name="Gupta V."/>
            <person name="Kumar D."/>
            <person name="Ravi V."/>
            <person name="Vij S."/>
            <person name="Kapur A."/>
            <person name="Khurana P."/>
            <person name="Khurana P."/>
            <person name="Khurana J.P."/>
            <person name="Tyagi A.K."/>
            <person name="Gaikwad K."/>
            <person name="Singh A."/>
            <person name="Dalal V."/>
            <person name="Srivastava S."/>
            <person name="Dixit A."/>
            <person name="Pal A.K."/>
            <person name="Ghazi I.A."/>
            <person name="Yadav M."/>
            <person name="Pandit A."/>
            <person name="Bhargava A."/>
            <person name="Sureshbabu K."/>
            <person name="Batra K."/>
            <person name="Sharma T.R."/>
            <person name="Mohapatra T."/>
            <person name="Singh N.K."/>
            <person name="Messing J."/>
            <person name="Nelson A.B."/>
            <person name="Fuks G."/>
            <person name="Kavchok S."/>
            <person name="Keizer G."/>
            <person name="Linton E."/>
            <person name="Llaca V."/>
            <person name="Song R."/>
            <person name="Tanyolac B."/>
            <person name="Young S."/>
            <person name="Ho-Il K."/>
            <person name="Hahn J.H."/>
            <person name="Sangsakoo G."/>
            <person name="Vanavichit A."/>
            <person name="de Mattos Luiz.A.T."/>
            <person name="Zimmer P.D."/>
            <person name="Malone G."/>
            <person name="Dellagostin O."/>
            <person name="de Oliveira A.C."/>
            <person name="Bevan M."/>
            <person name="Bancroft I."/>
            <person name="Minx P."/>
            <person name="Cordum H."/>
            <person name="Wilson R."/>
            <person name="Cheng Z."/>
            <person name="Jin W."/>
            <person name="Jiang J."/>
            <person name="Leong S.A."/>
            <person name="Iwama H."/>
            <person name="Gojobori T."/>
            <person name="Itoh T."/>
            <person name="Niimura Y."/>
            <person name="Fujii Y."/>
            <person name="Habara T."/>
            <person name="Sakai H."/>
            <person name="Sato Y."/>
            <person name="Wilson G."/>
            <person name="Kumar K."/>
            <person name="McCouch S."/>
            <person name="Juretic N."/>
            <person name="Hoen D."/>
            <person name="Wright S."/>
            <person name="Bruskiewich R."/>
            <person name="Bureau T."/>
            <person name="Miyao A."/>
            <person name="Hirochika H."/>
            <person name="Nishikawa T."/>
            <person name="Kadowaki K."/>
            <person name="Sugiura M."/>
            <person name="Burr B."/>
            <person name="Sasaki T."/>
        </authorList>
    </citation>
    <scope>NUCLEOTIDE SEQUENCE [LARGE SCALE GENOMIC DNA]</scope>
    <source>
        <strain evidence="5">cv. Nipponbare</strain>
    </source>
</reference>
<dbReference type="EMBL" id="AC051632">
    <property type="protein sequence ID" value="AAM91882.1"/>
    <property type="molecule type" value="Genomic_DNA"/>
</dbReference>
<feature type="transmembrane region" description="Helical" evidence="2">
    <location>
        <begin position="532"/>
        <end position="558"/>
    </location>
</feature>